<keyword evidence="11" id="KW-1185">Reference proteome</keyword>
<evidence type="ECO:0000256" key="1">
    <source>
        <dbReference type="ARBA" id="ARBA00004123"/>
    </source>
</evidence>
<dbReference type="Gene3D" id="3.30.70.940">
    <property type="entry name" value="NusG, N-terminal domain"/>
    <property type="match status" value="1"/>
</dbReference>
<evidence type="ECO:0000256" key="6">
    <source>
        <dbReference type="ARBA" id="ARBA00023163"/>
    </source>
</evidence>
<dbReference type="InterPro" id="IPR039659">
    <property type="entry name" value="SPT5"/>
</dbReference>
<name>A0A9W6ZAH8_9STRA</name>
<evidence type="ECO:0000256" key="4">
    <source>
        <dbReference type="ARBA" id="ARBA00022528"/>
    </source>
</evidence>
<comment type="similarity">
    <text evidence="3">Belongs to the SPT5 family.</text>
</comment>
<evidence type="ECO:0000313" key="11">
    <source>
        <dbReference type="Proteomes" id="UP001165082"/>
    </source>
</evidence>
<dbReference type="PANTHER" id="PTHR11125">
    <property type="entry name" value="SUPPRESSOR OF TY 5"/>
    <property type="match status" value="1"/>
</dbReference>
<dbReference type="GO" id="GO:0032784">
    <property type="term" value="P:regulation of DNA-templated transcription elongation"/>
    <property type="evidence" value="ECO:0007669"/>
    <property type="project" value="InterPro"/>
</dbReference>
<sequence>MCTPQSFPPTPGARSFVMARSTQFAEDVLFLARDQLRVEQAATSNNSKTRAVANALKQQSRLAVFNAQDTGNGITLTCGQHVASKTGNTLYCSTRSMIPVLRNSYVYFELSVGADAGGDRQGMASLSIGLSTAEMPLNTLVGSWKGSVGLCTNGQILDAGRWSSTDSTRLASYGHDCTVGVLVYIDDSSEFMTWDGEMVNAKVAFSVNGNAVRSLEALNPQRGGDMEPPDQAPWSGALTLAIPKEEELFPTVTLHSANTQVLGRFCEQDILAGCRAEVGATGIGAMVGREDEDIVIYCLDGSMDEDAKRLMKEQDRRRQNAAMLGRETNVVETAAAIESRYRAQAKYSTAESGYGEGDGDGYNMQGVNQQAFMPSVKDPKMWAFKCIPGKEEELCIQIMNKAIALADEGTEIGITGACAGKTKGRIYVEGFSEPHLMQAVSGIRMLMIYTMTIVPINDMTSIMEVKSKKKPVKRGQWVRCTRGHFKGDLARVEEVLEDGMKCIVKAVPRLDLTLHQLSGEQAKIRRKTVRPAKRFFNAQDVTQMGGYVGSGRMSSSFENYSTYEGNFYDSEGYMVKEMKVGNTVVACTEDTAPTLEELQEFRKKDQGGEEGEEGREENDQSLLDELSELQKDFASSTNAKKSNHGILLGDTVKVVEGDLIGMMGKVIFIDDTTVKISPAQVDLGIGDVEFLVDQVRKHLSVGKHVRVVDG</sequence>
<dbReference type="Pfam" id="PF03439">
    <property type="entry name" value="Spt5-NGN"/>
    <property type="match status" value="1"/>
</dbReference>
<dbReference type="InterPro" id="IPR043136">
    <property type="entry name" value="B30.2/SPRY_sf"/>
</dbReference>
<dbReference type="InterPro" id="IPR005100">
    <property type="entry name" value="NGN-domain"/>
</dbReference>
<evidence type="ECO:0000313" key="10">
    <source>
        <dbReference type="EMBL" id="GMH47034.1"/>
    </source>
</evidence>
<protein>
    <recommendedName>
        <fullName evidence="9">KOW domain-containing protein</fullName>
    </recommendedName>
</protein>
<dbReference type="PANTHER" id="PTHR11125:SF7">
    <property type="entry name" value="TRANSCRIPTION ELONGATION FACTOR SPT5"/>
    <property type="match status" value="1"/>
</dbReference>
<dbReference type="GO" id="GO:0006368">
    <property type="term" value="P:transcription elongation by RNA polymerase II"/>
    <property type="evidence" value="ECO:0007669"/>
    <property type="project" value="TreeGrafter"/>
</dbReference>
<dbReference type="Gene3D" id="2.60.120.920">
    <property type="match status" value="1"/>
</dbReference>
<dbReference type="GO" id="GO:0032044">
    <property type="term" value="C:DSIF complex"/>
    <property type="evidence" value="ECO:0007669"/>
    <property type="project" value="TreeGrafter"/>
</dbReference>
<dbReference type="Pfam" id="PF23042">
    <property type="entry name" value="KOW1_SPT5"/>
    <property type="match status" value="1"/>
</dbReference>
<evidence type="ECO:0000256" key="7">
    <source>
        <dbReference type="ARBA" id="ARBA00023242"/>
    </source>
</evidence>
<feature type="domain" description="KOW" evidence="9">
    <location>
        <begin position="645"/>
        <end position="672"/>
    </location>
</feature>
<accession>A0A9W6ZAH8</accession>
<dbReference type="OrthoDB" id="204273at2759"/>
<dbReference type="GO" id="GO:0009507">
    <property type="term" value="C:chloroplast"/>
    <property type="evidence" value="ECO:0007669"/>
    <property type="project" value="UniProtKB-SubCell"/>
</dbReference>
<dbReference type="GO" id="GO:0006357">
    <property type="term" value="P:regulation of transcription by RNA polymerase II"/>
    <property type="evidence" value="ECO:0007669"/>
    <property type="project" value="InterPro"/>
</dbReference>
<keyword evidence="6" id="KW-0804">Transcription</keyword>
<proteinExistence type="inferred from homology"/>
<dbReference type="InterPro" id="IPR014722">
    <property type="entry name" value="Rib_uL2_dom2"/>
</dbReference>
<keyword evidence="5" id="KW-0934">Plastid</keyword>
<reference evidence="10" key="1">
    <citation type="submission" date="2022-07" db="EMBL/GenBank/DDBJ databases">
        <title>Genome analysis of Parmales, a sister group of diatoms, reveals the evolutionary specialization of diatoms from phago-mixotrophs to photoautotrophs.</title>
        <authorList>
            <person name="Ban H."/>
            <person name="Sato S."/>
            <person name="Yoshikawa S."/>
            <person name="Kazumasa Y."/>
            <person name="Nakamura Y."/>
            <person name="Ichinomiya M."/>
            <person name="Saitoh K."/>
            <person name="Sato N."/>
            <person name="Blanc-Mathieu R."/>
            <person name="Endo H."/>
            <person name="Kuwata A."/>
            <person name="Ogata H."/>
        </authorList>
    </citation>
    <scope>NUCLEOTIDE SEQUENCE</scope>
</reference>
<dbReference type="GO" id="GO:0003729">
    <property type="term" value="F:mRNA binding"/>
    <property type="evidence" value="ECO:0007669"/>
    <property type="project" value="TreeGrafter"/>
</dbReference>
<evidence type="ECO:0000256" key="2">
    <source>
        <dbReference type="ARBA" id="ARBA00004229"/>
    </source>
</evidence>
<comment type="subcellular location">
    <subcellularLocation>
        <location evidence="1">Nucleus</location>
    </subcellularLocation>
    <subcellularLocation>
        <location evidence="2">Plastid</location>
        <location evidence="2">Chloroplast</location>
    </subcellularLocation>
</comment>
<keyword evidence="7" id="KW-0539">Nucleus</keyword>
<feature type="domain" description="KOW" evidence="9">
    <location>
        <begin position="471"/>
        <end position="498"/>
    </location>
</feature>
<dbReference type="InterPro" id="IPR036735">
    <property type="entry name" value="NGN_dom_sf"/>
</dbReference>
<dbReference type="CDD" id="cd06082">
    <property type="entry name" value="KOW_Spt5_2"/>
    <property type="match status" value="1"/>
</dbReference>
<gene>
    <name evidence="10" type="ORF">TrRE_jg582</name>
</gene>
<comment type="caution">
    <text evidence="10">The sequence shown here is derived from an EMBL/GenBank/DDBJ whole genome shotgun (WGS) entry which is preliminary data.</text>
</comment>
<dbReference type="InterPro" id="IPR041975">
    <property type="entry name" value="KOW_Spt5_2"/>
</dbReference>
<dbReference type="InterPro" id="IPR041973">
    <property type="entry name" value="KOW_Spt5_1"/>
</dbReference>
<dbReference type="EMBL" id="BRXZ01000553">
    <property type="protein sequence ID" value="GMH47034.1"/>
    <property type="molecule type" value="Genomic_DNA"/>
</dbReference>
<dbReference type="Proteomes" id="UP001165082">
    <property type="component" value="Unassembled WGS sequence"/>
</dbReference>
<dbReference type="SUPFAM" id="SSF50104">
    <property type="entry name" value="Translation proteins SH3-like domain"/>
    <property type="match status" value="1"/>
</dbReference>
<keyword evidence="4" id="KW-0150">Chloroplast</keyword>
<dbReference type="SMART" id="SM00739">
    <property type="entry name" value="KOW"/>
    <property type="match status" value="2"/>
</dbReference>
<dbReference type="InterPro" id="IPR005824">
    <property type="entry name" value="KOW"/>
</dbReference>
<dbReference type="Pfam" id="PF23284">
    <property type="entry name" value="KOW2_Spt5"/>
    <property type="match status" value="1"/>
</dbReference>
<dbReference type="CDD" id="cd06081">
    <property type="entry name" value="KOW_Spt5_1"/>
    <property type="match status" value="1"/>
</dbReference>
<feature type="region of interest" description="Disordered" evidence="8">
    <location>
        <begin position="601"/>
        <end position="620"/>
    </location>
</feature>
<evidence type="ECO:0000256" key="8">
    <source>
        <dbReference type="SAM" id="MobiDB-lite"/>
    </source>
</evidence>
<organism evidence="10 11">
    <name type="scientific">Triparma retinervis</name>
    <dbReference type="NCBI Taxonomy" id="2557542"/>
    <lineage>
        <taxon>Eukaryota</taxon>
        <taxon>Sar</taxon>
        <taxon>Stramenopiles</taxon>
        <taxon>Ochrophyta</taxon>
        <taxon>Bolidophyceae</taxon>
        <taxon>Parmales</taxon>
        <taxon>Triparmaceae</taxon>
        <taxon>Triparma</taxon>
    </lineage>
</organism>
<dbReference type="Gene3D" id="2.30.30.30">
    <property type="match status" value="1"/>
</dbReference>
<evidence type="ECO:0000256" key="3">
    <source>
        <dbReference type="ARBA" id="ARBA00006956"/>
    </source>
</evidence>
<dbReference type="InterPro" id="IPR039385">
    <property type="entry name" value="NGN_Euk"/>
</dbReference>
<evidence type="ECO:0000256" key="5">
    <source>
        <dbReference type="ARBA" id="ARBA00022640"/>
    </source>
</evidence>
<dbReference type="AlphaFoldDB" id="A0A9W6ZAH8"/>
<feature type="non-terminal residue" evidence="10">
    <location>
        <position position="1"/>
    </location>
</feature>
<dbReference type="InterPro" id="IPR008991">
    <property type="entry name" value="Translation_prot_SH3-like_sf"/>
</dbReference>
<evidence type="ECO:0000259" key="9">
    <source>
        <dbReference type="SMART" id="SM00739"/>
    </source>
</evidence>
<dbReference type="CDD" id="cd09888">
    <property type="entry name" value="NGN_Euk"/>
    <property type="match status" value="1"/>
</dbReference>